<comment type="similarity">
    <text evidence="18">Belongs to the protein kinase superfamily. Tyr protein kinase family.</text>
</comment>
<keyword evidence="3" id="KW-0597">Phosphoprotein</keyword>
<dbReference type="FunFam" id="3.30.200.20:FF:000084">
    <property type="entry name" value="Tyrosine-protein kinase"/>
    <property type="match status" value="1"/>
</dbReference>
<evidence type="ECO:0000256" key="3">
    <source>
        <dbReference type="ARBA" id="ARBA00022553"/>
    </source>
</evidence>
<dbReference type="InterPro" id="IPR000719">
    <property type="entry name" value="Prot_kinase_dom"/>
</dbReference>
<evidence type="ECO:0000256" key="6">
    <source>
        <dbReference type="ARBA" id="ARBA00022741"/>
    </source>
</evidence>
<keyword evidence="24" id="KW-1185">Reference proteome</keyword>
<dbReference type="Pfam" id="PF07714">
    <property type="entry name" value="PK_Tyr_Ser-Thr"/>
    <property type="match status" value="2"/>
</dbReference>
<dbReference type="CDD" id="cd14473">
    <property type="entry name" value="FERM_B-lobe"/>
    <property type="match status" value="1"/>
</dbReference>
<keyword evidence="11 18" id="KW-0829">Tyrosine-protein kinase</keyword>
<dbReference type="PANTHER" id="PTHR45807:SF3">
    <property type="entry name" value="TYROSINE-PROTEIN KINASE JAK3"/>
    <property type="match status" value="1"/>
</dbReference>
<keyword evidence="9" id="KW-0391">Immunity</keyword>
<keyword evidence="8 15" id="KW-0067">ATP-binding</keyword>
<evidence type="ECO:0000256" key="5">
    <source>
        <dbReference type="ARBA" id="ARBA00022737"/>
    </source>
</evidence>
<dbReference type="InterPro" id="IPR000980">
    <property type="entry name" value="SH2"/>
</dbReference>
<dbReference type="FunFam" id="1.10.510.10:FF:000110">
    <property type="entry name" value="Tyrosine-protein kinase"/>
    <property type="match status" value="1"/>
</dbReference>
<dbReference type="GO" id="GO:0050863">
    <property type="term" value="P:regulation of T cell activation"/>
    <property type="evidence" value="ECO:0007669"/>
    <property type="project" value="UniProtKB-ARBA"/>
</dbReference>
<reference evidence="23" key="1">
    <citation type="submission" date="2025-08" db="UniProtKB">
        <authorList>
            <consortium name="Ensembl"/>
        </authorList>
    </citation>
    <scope>IDENTIFICATION</scope>
</reference>
<dbReference type="InterPro" id="IPR035963">
    <property type="entry name" value="FERM_2"/>
</dbReference>
<dbReference type="InterPro" id="IPR017441">
    <property type="entry name" value="Protein_kinase_ATP_BS"/>
</dbReference>
<evidence type="ECO:0000313" key="24">
    <source>
        <dbReference type="Proteomes" id="UP000472277"/>
    </source>
</evidence>
<dbReference type="GO" id="GO:1903037">
    <property type="term" value="P:regulation of leukocyte cell-cell adhesion"/>
    <property type="evidence" value="ECO:0007669"/>
    <property type="project" value="UniProtKB-ARBA"/>
</dbReference>
<dbReference type="PANTHER" id="PTHR45807">
    <property type="entry name" value="TYROSINE-PROTEIN KINASE HOPSCOTCH"/>
    <property type="match status" value="1"/>
</dbReference>
<evidence type="ECO:0000256" key="10">
    <source>
        <dbReference type="ARBA" id="ARBA00022999"/>
    </source>
</evidence>
<dbReference type="PROSITE" id="PS00107">
    <property type="entry name" value="PROTEIN_KINASE_ATP"/>
    <property type="match status" value="1"/>
</dbReference>
<protein>
    <recommendedName>
        <fullName evidence="18">Tyrosine-protein kinase</fullName>
        <ecNumber evidence="18">2.7.10.2</ecNumber>
    </recommendedName>
</protein>
<dbReference type="GO" id="GO:0002376">
    <property type="term" value="P:immune system process"/>
    <property type="evidence" value="ECO:0007669"/>
    <property type="project" value="UniProtKB-KW"/>
</dbReference>
<dbReference type="InterPro" id="IPR001245">
    <property type="entry name" value="Ser-Thr/Tyr_kinase_cat_dom"/>
</dbReference>
<evidence type="ECO:0000256" key="4">
    <source>
        <dbReference type="ARBA" id="ARBA00022679"/>
    </source>
</evidence>
<dbReference type="PROSITE" id="PS50057">
    <property type="entry name" value="FERM_3"/>
    <property type="match status" value="1"/>
</dbReference>
<dbReference type="GO" id="GO:0060397">
    <property type="term" value="P:growth hormone receptor signaling pathway via JAK-STAT"/>
    <property type="evidence" value="ECO:0007669"/>
    <property type="project" value="TreeGrafter"/>
</dbReference>
<feature type="domain" description="Protein kinase" evidence="21">
    <location>
        <begin position="498"/>
        <end position="753"/>
    </location>
</feature>
<evidence type="ECO:0000256" key="1">
    <source>
        <dbReference type="ARBA" id="ARBA00004496"/>
    </source>
</evidence>
<dbReference type="SMART" id="SM00252">
    <property type="entry name" value="SH2"/>
    <property type="match status" value="1"/>
</dbReference>
<evidence type="ECO:0000256" key="2">
    <source>
        <dbReference type="ARBA" id="ARBA00022490"/>
    </source>
</evidence>
<dbReference type="InterPro" id="IPR019749">
    <property type="entry name" value="Band_41_domain"/>
</dbReference>
<keyword evidence="7 18" id="KW-0418">Kinase</keyword>
<comment type="subunit">
    <text evidence="13">Interacts with STAM2 and MYO18A. Interacts with SHB. Interacts with CD69.</text>
</comment>
<feature type="active site" description="Proton acceptor" evidence="14">
    <location>
        <position position="916"/>
    </location>
</feature>
<dbReference type="Pfam" id="PF17887">
    <property type="entry name" value="Jak1_Phl"/>
    <property type="match status" value="1"/>
</dbReference>
<evidence type="ECO:0000256" key="8">
    <source>
        <dbReference type="ARBA" id="ARBA00022840"/>
    </source>
</evidence>
<evidence type="ECO:0000256" key="11">
    <source>
        <dbReference type="ARBA" id="ARBA00023137"/>
    </source>
</evidence>
<feature type="binding site" evidence="15">
    <location>
        <position position="822"/>
    </location>
    <ligand>
        <name>ATP</name>
        <dbReference type="ChEBI" id="CHEBI:30616"/>
    </ligand>
</feature>
<sequence>MDLTEEETAPLMDRERGGSQRSGSSSGLQVHLYFLPATKAGTTFNISSGQISAERVCVLAAKKCGILPVYHSLFALAFDDLSNFYPPTHVFSTDESISIHYRVRFFFANWFGEGSKTSYRYCLRRGRISAVLDYCVIDYLFAQSRSDFVAGQAGVSPPLSVQEECLGLAVLDLWRLAKEHNQSVREVCKNVSYKSCLPETHRQEIQQLSRLARYRIRNTLKRFLKKLGRCSVGERSLKLKYLMELAGVEPSHGTETFHVNHPGTQLQQKEPTFNLMRVAGESGIQFSGKLQAIHILWQTFCDFPEIIDINIKRACHEQVPQDSRVVTITRQDDRCLEAEFQTVTEALSFVSLVDGYFRLTTDSSHYFCQDVAPPSLLEDIESHCHGPITSEFAVHKLKKVGAKDGRFLLRRSPKDYDKFFLTVCVQTPLGLDYKDCLIMKNEQFSLLGVHKSFLSLRELTDFFQQSKLLLAEVPVKLERCCPPRPKETQGSPTLQRTKPSHIHLGQGSFTRIFKGSKIDIRDGERHVTDVLLKELDANHKNCWEVRSAAIVTHLIMLRWSSLNLADVMVQEFVKCGALDLFLKREGSVSVSWKLDVAKQLASALNFLEEKNITHGNICAKNLLLAREGDASQGSSPFIKLSDPGINVNLMLLTVLVLDRIPWVAPEVLEAPERLELECDKWSFGATLWELFNGGQAPLQGLDLERKLQFYETYKQLPSSEWTELADLISQCMNYQPAFRPSCRSIIRQLNSLITSDYVILHAAEPLPDRDRALDPSHQQDQSVYEERHLRYISPLGKGNFGSVELCRYDPLGDNTGELIAVKKLQPNKQSNLEDFQKEINTIRSLHCDYIVKYRGVCYSMGRLSMSLVMEYLPHGSLIGYLEKNRQHVNNRRMLLFASQICKGLEYLQSMRYVHRDLAARNILVASDTLVKIADFGLTKIIPFDKEYYRVTHPGESPIFWYAPESITESKFSHKSDVWSFGVVLHELFSYCEHNCNPKRLYMQEIGNDMQGLSISMHLVDILKDNWRLPAPPLCPPRVRDTFQSRMPHLGRQVA</sequence>
<dbReference type="Gene3D" id="1.10.510.10">
    <property type="entry name" value="Transferase(Phosphotransferase) domain 1"/>
    <property type="match status" value="2"/>
</dbReference>
<dbReference type="InterPro" id="IPR011009">
    <property type="entry name" value="Kinase-like_dom_sf"/>
</dbReference>
<dbReference type="InterPro" id="IPR041155">
    <property type="entry name" value="FERM_F1"/>
</dbReference>
<proteinExistence type="inferred from homology"/>
<dbReference type="InterPro" id="IPR051286">
    <property type="entry name" value="JAK"/>
</dbReference>
<evidence type="ECO:0000256" key="15">
    <source>
        <dbReference type="PIRSR" id="PIRSR000636-2"/>
    </source>
</evidence>
<evidence type="ECO:0000256" key="13">
    <source>
        <dbReference type="ARBA" id="ARBA00063638"/>
    </source>
</evidence>
<comment type="catalytic activity">
    <reaction evidence="12 18">
        <text>L-tyrosyl-[protein] + ATP = O-phospho-L-tyrosyl-[protein] + ADP + H(+)</text>
        <dbReference type="Rhea" id="RHEA:10596"/>
        <dbReference type="Rhea" id="RHEA-COMP:10136"/>
        <dbReference type="Rhea" id="RHEA-COMP:20101"/>
        <dbReference type="ChEBI" id="CHEBI:15378"/>
        <dbReference type="ChEBI" id="CHEBI:30616"/>
        <dbReference type="ChEBI" id="CHEBI:46858"/>
        <dbReference type="ChEBI" id="CHEBI:61978"/>
        <dbReference type="ChEBI" id="CHEBI:456216"/>
        <dbReference type="EC" id="2.7.10.2"/>
    </reaction>
</comment>
<dbReference type="Gene3D" id="3.30.200.20">
    <property type="entry name" value="Phosphorylase Kinase, domain 1"/>
    <property type="match status" value="2"/>
</dbReference>
<evidence type="ECO:0000256" key="12">
    <source>
        <dbReference type="ARBA" id="ARBA00051245"/>
    </source>
</evidence>
<evidence type="ECO:0000259" key="20">
    <source>
        <dbReference type="PROSITE" id="PS50001"/>
    </source>
</evidence>
<dbReference type="CDD" id="cd05038">
    <property type="entry name" value="PTKc_Jak_rpt2"/>
    <property type="match status" value="1"/>
</dbReference>
<keyword evidence="10 16" id="KW-0727">SH2 domain</keyword>
<dbReference type="PRINTS" id="PR00109">
    <property type="entry name" value="TYRKINASE"/>
</dbReference>
<dbReference type="GO" id="GO:0019221">
    <property type="term" value="P:cytokine-mediated signaling pathway"/>
    <property type="evidence" value="ECO:0007669"/>
    <property type="project" value="TreeGrafter"/>
</dbReference>
<feature type="binding site" evidence="15">
    <location>
        <begin position="795"/>
        <end position="803"/>
    </location>
    <ligand>
        <name>ATP</name>
        <dbReference type="ChEBI" id="CHEBI:30616"/>
    </ligand>
</feature>
<evidence type="ECO:0000256" key="16">
    <source>
        <dbReference type="PROSITE-ProRule" id="PRU00191"/>
    </source>
</evidence>
<dbReference type="GO" id="GO:0035556">
    <property type="term" value="P:intracellular signal transduction"/>
    <property type="evidence" value="ECO:0007669"/>
    <property type="project" value="InterPro"/>
</dbReference>
<dbReference type="GO" id="GO:0004715">
    <property type="term" value="F:non-membrane spanning protein tyrosine kinase activity"/>
    <property type="evidence" value="ECO:0007669"/>
    <property type="project" value="UniProtKB-EC"/>
</dbReference>
<evidence type="ECO:0000256" key="18">
    <source>
        <dbReference type="RuleBase" id="RU362096"/>
    </source>
</evidence>
<dbReference type="GeneTree" id="ENSGT00940000166579"/>
<keyword evidence="6 15" id="KW-0547">Nucleotide-binding</keyword>
<reference evidence="23" key="2">
    <citation type="submission" date="2025-09" db="UniProtKB">
        <authorList>
            <consortium name="Ensembl"/>
        </authorList>
    </citation>
    <scope>IDENTIFICATION</scope>
</reference>
<accession>A0A673YFD4</accession>
<evidence type="ECO:0000256" key="14">
    <source>
        <dbReference type="PIRSR" id="PIRSR000636-1"/>
    </source>
</evidence>
<dbReference type="GO" id="GO:0005829">
    <property type="term" value="C:cytosol"/>
    <property type="evidence" value="ECO:0007669"/>
    <property type="project" value="TreeGrafter"/>
</dbReference>
<dbReference type="Gene3D" id="3.30.505.10">
    <property type="entry name" value="SH2 domain"/>
    <property type="match status" value="1"/>
</dbReference>
<dbReference type="GO" id="GO:0016020">
    <property type="term" value="C:membrane"/>
    <property type="evidence" value="ECO:0007669"/>
    <property type="project" value="InterPro"/>
</dbReference>
<dbReference type="AlphaFoldDB" id="A0A673YFD4"/>
<dbReference type="InterPro" id="IPR036860">
    <property type="entry name" value="SH2_dom_sf"/>
</dbReference>
<dbReference type="SUPFAM" id="SSF56112">
    <property type="entry name" value="Protein kinase-like (PK-like)"/>
    <property type="match status" value="2"/>
</dbReference>
<dbReference type="SMART" id="SM00219">
    <property type="entry name" value="TyrKc"/>
    <property type="match status" value="1"/>
</dbReference>
<evidence type="ECO:0000256" key="17">
    <source>
        <dbReference type="PROSITE-ProRule" id="PRU10141"/>
    </source>
</evidence>
<dbReference type="InterPro" id="IPR041381">
    <property type="entry name" value="JAK1-3/TYK2_PHL_dom"/>
</dbReference>
<dbReference type="GO" id="GO:0007259">
    <property type="term" value="P:cell surface receptor signaling pathway via JAK-STAT"/>
    <property type="evidence" value="ECO:0007669"/>
    <property type="project" value="TreeGrafter"/>
</dbReference>
<dbReference type="Ensembl" id="ENSSTUT00000034813.1">
    <property type="protein sequence ID" value="ENSSTUP00000033321.1"/>
    <property type="gene ID" value="ENSSTUG00000012516.1"/>
</dbReference>
<keyword evidence="2" id="KW-0963">Cytoplasm</keyword>
<dbReference type="FunFam" id="1.10.510.10:FF:000114">
    <property type="entry name" value="Tyrosine-protein kinase JAK2"/>
    <property type="match status" value="1"/>
</dbReference>
<dbReference type="InterPro" id="IPR008266">
    <property type="entry name" value="Tyr_kinase_AS"/>
</dbReference>
<dbReference type="EC" id="2.7.10.2" evidence="18"/>
<gene>
    <name evidence="23" type="primary">jak3</name>
</gene>
<dbReference type="InterPro" id="IPR016251">
    <property type="entry name" value="Tyr_kinase_non-rcpt_Jak/Tyk2"/>
</dbReference>
<dbReference type="Pfam" id="PF21990">
    <property type="entry name" value="SH2_1"/>
    <property type="match status" value="1"/>
</dbReference>
<comment type="subcellular location">
    <subcellularLocation>
        <location evidence="1">Cytoplasm</location>
    </subcellularLocation>
</comment>
<name>A0A673YFD4_SALTR</name>
<dbReference type="InterPro" id="IPR019748">
    <property type="entry name" value="FERM_central"/>
</dbReference>
<dbReference type="SUPFAM" id="SSF47031">
    <property type="entry name" value="Second domain of FERM"/>
    <property type="match status" value="1"/>
</dbReference>
<dbReference type="Pfam" id="PF18379">
    <property type="entry name" value="FERM_F1"/>
    <property type="match status" value="1"/>
</dbReference>
<dbReference type="GO" id="GO:0030154">
    <property type="term" value="P:cell differentiation"/>
    <property type="evidence" value="ECO:0007669"/>
    <property type="project" value="TreeGrafter"/>
</dbReference>
<feature type="domain" description="SH2" evidence="20">
    <location>
        <begin position="383"/>
        <end position="481"/>
    </location>
</feature>
<dbReference type="SUPFAM" id="SSF55550">
    <property type="entry name" value="SH2 domain"/>
    <property type="match status" value="1"/>
</dbReference>
<dbReference type="InterPro" id="IPR020635">
    <property type="entry name" value="Tyr_kinase_cat_dom"/>
</dbReference>
<feature type="domain" description="FERM" evidence="22">
    <location>
        <begin position="28"/>
        <end position="364"/>
    </location>
</feature>
<feature type="binding site" evidence="17">
    <location>
        <position position="823"/>
    </location>
    <ligand>
        <name>ATP</name>
        <dbReference type="ChEBI" id="CHEBI:30616"/>
    </ligand>
</feature>
<feature type="region of interest" description="Disordered" evidence="19">
    <location>
        <begin position="1"/>
        <end position="26"/>
    </location>
</feature>
<dbReference type="GO" id="GO:0005131">
    <property type="term" value="F:growth hormone receptor binding"/>
    <property type="evidence" value="ECO:0007669"/>
    <property type="project" value="TreeGrafter"/>
</dbReference>
<dbReference type="FunFam" id="3.30.505.10:FF:000073">
    <property type="entry name" value="Tyrosine-protein kinase"/>
    <property type="match status" value="1"/>
</dbReference>
<evidence type="ECO:0000313" key="23">
    <source>
        <dbReference type="Ensembl" id="ENSSTUP00000033321.1"/>
    </source>
</evidence>
<evidence type="ECO:0000256" key="7">
    <source>
        <dbReference type="ARBA" id="ARBA00022777"/>
    </source>
</evidence>
<evidence type="ECO:0000259" key="21">
    <source>
        <dbReference type="PROSITE" id="PS50011"/>
    </source>
</evidence>
<dbReference type="PIRSF" id="PIRSF000636">
    <property type="entry name" value="TyrPK_Jak"/>
    <property type="match status" value="1"/>
</dbReference>
<dbReference type="InterPro" id="IPR041046">
    <property type="entry name" value="FERM_F2"/>
</dbReference>
<keyword evidence="5" id="KW-0677">Repeat</keyword>
<evidence type="ECO:0000256" key="19">
    <source>
        <dbReference type="SAM" id="MobiDB-lite"/>
    </source>
</evidence>
<dbReference type="Proteomes" id="UP000472277">
    <property type="component" value="Chromosome 17"/>
</dbReference>
<dbReference type="InterPro" id="IPR000299">
    <property type="entry name" value="FERM_domain"/>
</dbReference>
<dbReference type="GO" id="GO:0005524">
    <property type="term" value="F:ATP binding"/>
    <property type="evidence" value="ECO:0007669"/>
    <property type="project" value="UniProtKB-UniRule"/>
</dbReference>
<organism evidence="23 24">
    <name type="scientific">Salmo trutta</name>
    <name type="common">Brown trout</name>
    <dbReference type="NCBI Taxonomy" id="8032"/>
    <lineage>
        <taxon>Eukaryota</taxon>
        <taxon>Metazoa</taxon>
        <taxon>Chordata</taxon>
        <taxon>Craniata</taxon>
        <taxon>Vertebrata</taxon>
        <taxon>Euteleostomi</taxon>
        <taxon>Actinopterygii</taxon>
        <taxon>Neopterygii</taxon>
        <taxon>Teleostei</taxon>
        <taxon>Protacanthopterygii</taxon>
        <taxon>Salmoniformes</taxon>
        <taxon>Salmonidae</taxon>
        <taxon>Salmoninae</taxon>
        <taxon>Salmo</taxon>
    </lineage>
</organism>
<dbReference type="SUPFAM" id="SSF50729">
    <property type="entry name" value="PH domain-like"/>
    <property type="match status" value="1"/>
</dbReference>
<evidence type="ECO:0000259" key="22">
    <source>
        <dbReference type="PROSITE" id="PS50057"/>
    </source>
</evidence>
<feature type="domain" description="Protein kinase" evidence="21">
    <location>
        <begin position="789"/>
        <end position="1054"/>
    </location>
</feature>
<dbReference type="Pfam" id="PF18377">
    <property type="entry name" value="FERM_F2"/>
    <property type="match status" value="1"/>
</dbReference>
<evidence type="ECO:0000256" key="9">
    <source>
        <dbReference type="ARBA" id="ARBA00022859"/>
    </source>
</evidence>
<dbReference type="PROSITE" id="PS00109">
    <property type="entry name" value="PROTEIN_KINASE_TYR"/>
    <property type="match status" value="1"/>
</dbReference>
<dbReference type="PROSITE" id="PS50001">
    <property type="entry name" value="SH2"/>
    <property type="match status" value="1"/>
</dbReference>
<dbReference type="SMART" id="SM00295">
    <property type="entry name" value="B41"/>
    <property type="match status" value="1"/>
</dbReference>
<dbReference type="PRINTS" id="PR01823">
    <property type="entry name" value="JANUSKINASE"/>
</dbReference>
<keyword evidence="4 18" id="KW-0808">Transferase</keyword>
<dbReference type="PROSITE" id="PS50011">
    <property type="entry name" value="PROTEIN_KINASE_DOM"/>
    <property type="match status" value="2"/>
</dbReference>